<evidence type="ECO:0000313" key="3">
    <source>
        <dbReference type="EMBL" id="MCY1719344.1"/>
    </source>
</evidence>
<accession>A0A9X3F2H9</accession>
<evidence type="ECO:0000313" key="4">
    <source>
        <dbReference type="Proteomes" id="UP001145087"/>
    </source>
</evidence>
<feature type="domain" description="Glycoside hydrolase 123 N-terminal" evidence="2">
    <location>
        <begin position="57"/>
        <end position="194"/>
    </location>
</feature>
<dbReference type="Pfam" id="PF13320">
    <property type="entry name" value="GH123_cat"/>
    <property type="match status" value="1"/>
</dbReference>
<feature type="domain" description="Glycoside hydrolase 123 catalytic" evidence="1">
    <location>
        <begin position="227"/>
        <end position="536"/>
    </location>
</feature>
<proteinExistence type="predicted"/>
<dbReference type="AlphaFoldDB" id="A0A9X3F2H9"/>
<protein>
    <submittedName>
        <fullName evidence="3">DUF6067 family protein</fullName>
    </submittedName>
</protein>
<reference evidence="3" key="1">
    <citation type="submission" date="2022-11" db="EMBL/GenBank/DDBJ databases">
        <title>Marilongibacter aestuarii gen. nov., sp. nov., isolated from tidal flat sediment.</title>
        <authorList>
            <person name="Jiayan W."/>
        </authorList>
    </citation>
    <scope>NUCLEOTIDE SEQUENCE</scope>
    <source>
        <strain evidence="3">Z1-6</strain>
    </source>
</reference>
<dbReference type="EMBL" id="JAPOHD010000007">
    <property type="protein sequence ID" value="MCY1719344.1"/>
    <property type="molecule type" value="Genomic_DNA"/>
</dbReference>
<dbReference type="Pfam" id="PF22680">
    <property type="entry name" value="Glyco_hydro_123_N_2"/>
    <property type="match status" value="1"/>
</dbReference>
<evidence type="ECO:0000259" key="1">
    <source>
        <dbReference type="Pfam" id="PF13320"/>
    </source>
</evidence>
<dbReference type="PROSITE" id="PS51257">
    <property type="entry name" value="PROKAR_LIPOPROTEIN"/>
    <property type="match status" value="1"/>
</dbReference>
<evidence type="ECO:0000259" key="2">
    <source>
        <dbReference type="Pfam" id="PF22680"/>
    </source>
</evidence>
<dbReference type="InterPro" id="IPR053850">
    <property type="entry name" value="Glyco_hydro_123_N_2"/>
</dbReference>
<gene>
    <name evidence="3" type="ORF">OU798_03270</name>
</gene>
<dbReference type="Proteomes" id="UP001145087">
    <property type="component" value="Unassembled WGS sequence"/>
</dbReference>
<organism evidence="3 4">
    <name type="scientific">Draconibacterium aestuarii</name>
    <dbReference type="NCBI Taxonomy" id="2998507"/>
    <lineage>
        <taxon>Bacteria</taxon>
        <taxon>Pseudomonadati</taxon>
        <taxon>Bacteroidota</taxon>
        <taxon>Bacteroidia</taxon>
        <taxon>Marinilabiliales</taxon>
        <taxon>Prolixibacteraceae</taxon>
        <taxon>Draconibacterium</taxon>
    </lineage>
</organism>
<sequence length="587" mass="67491">MKLFIRLGTIIAIVTVLLSCRQNSSQDVITFDEPEAPQFVSPVQQWEKLNGGVQVAWGSSNERYHREYIPVTGNKENIVCTGWKNERVYAQLVAWSNDSVPALSVQVSDLKSGKDVIKAEAIKPFFVRNVITDEFLGGCGYKTKKQETAHLVADCLEEAPALYMREKSTRGVWFNIDIPADVPAGSYTGKVSVMAQGKKVKDLSLSVNVLDMHLPDPANWQYHLDLWQNPYAVARMHNVELWSDKHFEYMKPLYKMLANAGQKCITASIIHKPWGGQTYDHFESMVKHTLKADGTWEFDYSIFDKWISFMMDLGIKEQINCYTMVPWGNKFYYFDEKLVRDTSFTAKPATEKYAWYWAPFLEDFTTHLNEKGWLEITAIAMDERPQEEMDGALKLIAQHSKLKVASAANYSAGLSEQIYDLCVALRHVPSENNIEERREKGQKTTFYVCCSEDRPNNFTFSPPAEGVWQGWFSYAKKLDGMLRWAYNSWVEDPVQDSRFRTWPGGDTFFVYPGAKSSIRFEKVREGIQDYEKLKILTQKLQKCDDEKAREHLEKIEDVLNGFNAEKIKEDGALKQVLKAKEVLKYQL</sequence>
<dbReference type="InterPro" id="IPR025150">
    <property type="entry name" value="GH123_cat"/>
</dbReference>
<keyword evidence="4" id="KW-1185">Reference proteome</keyword>
<name>A0A9X3F2H9_9BACT</name>
<dbReference type="RefSeq" id="WP_343331682.1">
    <property type="nucleotide sequence ID" value="NZ_JAPOHD010000007.1"/>
</dbReference>
<comment type="caution">
    <text evidence="3">The sequence shown here is derived from an EMBL/GenBank/DDBJ whole genome shotgun (WGS) entry which is preliminary data.</text>
</comment>